<accession>A0AC35F110</accession>
<name>A0AC35F110_9BILA</name>
<dbReference type="WBParaSite" id="PS1159_v2.g12649.t1">
    <property type="protein sequence ID" value="PS1159_v2.g12649.t1"/>
    <property type="gene ID" value="PS1159_v2.g12649"/>
</dbReference>
<sequence length="129" mass="14843">MTDWAFVSEASLTTTFFFLVFTIGIAGNLWVIFSVVRILYKSWSPVNSVFQHTISWVLCLSIVDIFVLCMAPMPMGYFIRGTWQFGFIACKIFWAVENINKLLSVALLAVMSFERFLAVCRPFHVFCCR</sequence>
<evidence type="ECO:0000313" key="1">
    <source>
        <dbReference type="Proteomes" id="UP000887580"/>
    </source>
</evidence>
<protein>
    <submittedName>
        <fullName evidence="2">G-protein coupled receptors family 1 profile domain-containing protein</fullName>
    </submittedName>
</protein>
<reference evidence="2" key="1">
    <citation type="submission" date="2022-11" db="UniProtKB">
        <authorList>
            <consortium name="WormBaseParasite"/>
        </authorList>
    </citation>
    <scope>IDENTIFICATION</scope>
</reference>
<evidence type="ECO:0000313" key="2">
    <source>
        <dbReference type="WBParaSite" id="PS1159_v2.g12649.t1"/>
    </source>
</evidence>
<dbReference type="Proteomes" id="UP000887580">
    <property type="component" value="Unplaced"/>
</dbReference>
<organism evidence="1 2">
    <name type="scientific">Panagrolaimus sp. PS1159</name>
    <dbReference type="NCBI Taxonomy" id="55785"/>
    <lineage>
        <taxon>Eukaryota</taxon>
        <taxon>Metazoa</taxon>
        <taxon>Ecdysozoa</taxon>
        <taxon>Nematoda</taxon>
        <taxon>Chromadorea</taxon>
        <taxon>Rhabditida</taxon>
        <taxon>Tylenchina</taxon>
        <taxon>Panagrolaimomorpha</taxon>
        <taxon>Panagrolaimoidea</taxon>
        <taxon>Panagrolaimidae</taxon>
        <taxon>Panagrolaimus</taxon>
    </lineage>
</organism>
<proteinExistence type="predicted"/>